<organism evidence="4 5">
    <name type="scientific">Enteractinococcus helveticum</name>
    <dbReference type="NCBI Taxonomy" id="1837282"/>
    <lineage>
        <taxon>Bacteria</taxon>
        <taxon>Bacillati</taxon>
        <taxon>Actinomycetota</taxon>
        <taxon>Actinomycetes</taxon>
        <taxon>Micrococcales</taxon>
        <taxon>Micrococcaceae</taxon>
    </lineage>
</organism>
<keyword evidence="5" id="KW-1185">Reference proteome</keyword>
<accession>A0A1B7LYS3</accession>
<reference evidence="4 5" key="1">
    <citation type="submission" date="2016-04" db="EMBL/GenBank/DDBJ databases">
        <title>First whole genome shotgun sequence of the bacterium Enteractinococcus sp. strain UASWS1574.</title>
        <authorList>
            <person name="Crovadore J."/>
            <person name="Chablais R."/>
            <person name="Lefort F."/>
        </authorList>
    </citation>
    <scope>NUCLEOTIDE SEQUENCE [LARGE SCALE GENOMIC DNA]</scope>
    <source>
        <strain evidence="4 5">UASWS1574</strain>
    </source>
</reference>
<evidence type="ECO:0000256" key="2">
    <source>
        <dbReference type="SAM" id="Phobius"/>
    </source>
</evidence>
<evidence type="ECO:0000313" key="4">
    <source>
        <dbReference type="EMBL" id="OAV60574.1"/>
    </source>
</evidence>
<keyword evidence="2" id="KW-1133">Transmembrane helix</keyword>
<name>A0A1B7LYS3_9MICC</name>
<feature type="region of interest" description="Disordered" evidence="1">
    <location>
        <begin position="400"/>
        <end position="453"/>
    </location>
</feature>
<protein>
    <recommendedName>
        <fullName evidence="3">Leucine rich repeat variant domain-containing protein</fullName>
    </recommendedName>
</protein>
<feature type="compositionally biased region" description="Low complexity" evidence="1">
    <location>
        <begin position="414"/>
        <end position="432"/>
    </location>
</feature>
<feature type="compositionally biased region" description="Low complexity" evidence="1">
    <location>
        <begin position="55"/>
        <end position="69"/>
    </location>
</feature>
<feature type="compositionally biased region" description="Low complexity" evidence="1">
    <location>
        <begin position="205"/>
        <end position="247"/>
    </location>
</feature>
<dbReference type="InterPro" id="IPR057893">
    <property type="entry name" value="LRV_2"/>
</dbReference>
<dbReference type="Pfam" id="PF25591">
    <property type="entry name" value="LRV_2"/>
    <property type="match status" value="1"/>
</dbReference>
<comment type="caution">
    <text evidence="4">The sequence shown here is derived from an EMBL/GenBank/DDBJ whole genome shotgun (WGS) entry which is preliminary data.</text>
</comment>
<gene>
    <name evidence="4" type="ORF">A6F49_11520</name>
</gene>
<feature type="transmembrane region" description="Helical" evidence="2">
    <location>
        <begin position="278"/>
        <end position="296"/>
    </location>
</feature>
<feature type="domain" description="Leucine rich repeat variant" evidence="3">
    <location>
        <begin position="8"/>
        <end position="62"/>
    </location>
</feature>
<keyword evidence="2" id="KW-0472">Membrane</keyword>
<feature type="compositionally biased region" description="Gly residues" evidence="1">
    <location>
        <begin position="436"/>
        <end position="453"/>
    </location>
</feature>
<feature type="region of interest" description="Disordered" evidence="1">
    <location>
        <begin position="54"/>
        <end position="247"/>
    </location>
</feature>
<proteinExistence type="predicted"/>
<dbReference type="EMBL" id="LXEY01000019">
    <property type="protein sequence ID" value="OAV60574.1"/>
    <property type="molecule type" value="Genomic_DNA"/>
</dbReference>
<feature type="compositionally biased region" description="Acidic residues" evidence="1">
    <location>
        <begin position="95"/>
        <end position="115"/>
    </location>
</feature>
<feature type="compositionally biased region" description="Low complexity" evidence="1">
    <location>
        <begin position="153"/>
        <end position="192"/>
    </location>
</feature>
<feature type="transmembrane region" description="Helical" evidence="2">
    <location>
        <begin position="316"/>
        <end position="334"/>
    </location>
</feature>
<evidence type="ECO:0000256" key="1">
    <source>
        <dbReference type="SAM" id="MobiDB-lite"/>
    </source>
</evidence>
<dbReference type="RefSeq" id="WP_043058118.1">
    <property type="nucleotide sequence ID" value="NZ_LXEY01000019.1"/>
</dbReference>
<dbReference type="Proteomes" id="UP000078292">
    <property type="component" value="Unassembled WGS sequence"/>
</dbReference>
<evidence type="ECO:0000313" key="5">
    <source>
        <dbReference type="Proteomes" id="UP000078292"/>
    </source>
</evidence>
<feature type="transmembrane region" description="Helical" evidence="2">
    <location>
        <begin position="374"/>
        <end position="394"/>
    </location>
</feature>
<evidence type="ECO:0000259" key="3">
    <source>
        <dbReference type="Pfam" id="PF25591"/>
    </source>
</evidence>
<feature type="compositionally biased region" description="Acidic residues" evidence="1">
    <location>
        <begin position="133"/>
        <end position="143"/>
    </location>
</feature>
<dbReference type="AlphaFoldDB" id="A0A1B7LYS3"/>
<feature type="transmembrane region" description="Helical" evidence="2">
    <location>
        <begin position="341"/>
        <end position="368"/>
    </location>
</feature>
<sequence>MTHSPQDPVDLTDPAISPHRLQELAQSHPESWDDILAHPNVYPGLAGWIRDRQAEQTAAQAVTAQTQEPAADDDATKVFEPAEAAEAQTSTLEPADGEADGPEPDPVNDEAEVDVTETIADHPRSDDPAATDQAEDAATPEESDQPHQPWAMPDPTAQAHAADATSSDAEESAATMPMPDAAQQDAASGQAQHGEPIWGWPGATSSSASQHSQSQQQHQAPPGGFGQQPYGYQQQQPPYGYGQQPYGQQPPYGQAYGQAFQPRPRQHTPINLNSARTWGLFVTGGAAFMTLFGFFFGPSVGGFGVPSSSHLASGGWMILLLFLATVTLSILQLLKPSAWMRFFFIAVSFGAAFMMIGRTTALLGFFTLQHTSFSVIWMLFMSLVLLAGIMIYTAPKTSDAHQAQTPGTPPTQPAPQQFGYQQPQQPPYGQQPGTPPYGGYGAQPGGYPSGPQQ</sequence>
<keyword evidence="2" id="KW-0812">Transmembrane</keyword>
<dbReference type="OrthoDB" id="5179995at2"/>